<keyword evidence="2" id="KW-1185">Reference proteome</keyword>
<proteinExistence type="predicted"/>
<name>A0ABY3RF73_9BRAD</name>
<reference evidence="1" key="1">
    <citation type="journal article" date="2024" name="Antonie Van Leeuwenhoek">
        <title>Bradyrhizobium ontarionense sp. nov., a novel bacterial symbiont isolated from Aeschynomene indica (Indian jointvetch), harbours photosynthesis, nitrogen fixation and nitrous oxide (N2O) reductase genes.</title>
        <authorList>
            <person name="Bromfield E.S.P."/>
            <person name="Cloutier S."/>
        </authorList>
    </citation>
    <scope>NUCLEOTIDE SEQUENCE</scope>
    <source>
        <strain evidence="1">A19</strain>
    </source>
</reference>
<dbReference type="EMBL" id="CP088156">
    <property type="protein sequence ID" value="UFZ05625.1"/>
    <property type="molecule type" value="Genomic_DNA"/>
</dbReference>
<gene>
    <name evidence="1" type="ORF">LQG66_04730</name>
</gene>
<accession>A0ABY3RF73</accession>
<evidence type="ECO:0000313" key="2">
    <source>
        <dbReference type="Proteomes" id="UP001431010"/>
    </source>
</evidence>
<dbReference type="PROSITE" id="PS51257">
    <property type="entry name" value="PROKAR_LIPOPROTEIN"/>
    <property type="match status" value="1"/>
</dbReference>
<evidence type="ECO:0000313" key="1">
    <source>
        <dbReference type="EMBL" id="UFZ05625.1"/>
    </source>
</evidence>
<dbReference type="Proteomes" id="UP001431010">
    <property type="component" value="Chromosome"/>
</dbReference>
<organism evidence="1 2">
    <name type="scientific">Bradyrhizobium ontarionense</name>
    <dbReference type="NCBI Taxonomy" id="2898149"/>
    <lineage>
        <taxon>Bacteria</taxon>
        <taxon>Pseudomonadati</taxon>
        <taxon>Pseudomonadota</taxon>
        <taxon>Alphaproteobacteria</taxon>
        <taxon>Hyphomicrobiales</taxon>
        <taxon>Nitrobacteraceae</taxon>
        <taxon>Bradyrhizobium</taxon>
    </lineage>
</organism>
<protein>
    <recommendedName>
        <fullName evidence="3">DUF2799 domain-containing protein</fullName>
    </recommendedName>
</protein>
<sequence>MFIRNCTMMAVLVVVLAGCSAQKVWVKPGAGTEEFNQAKYECLQQGQQPYSTAVVNRYGGSASGGMTTNQVLYGACMEAGGWALVDNAQVSSPEYAAVIKQINDDNRALCRKPEYYPYYSWAPCDGREATAEQLNDRLRITAAEKAVFEKLKTELNDLNARIVAAHRQYNAKNGEALAVNIEQARAMADILRQEYLAGKITRGEYNKRRRDIVIGSDAEAIRIMKGA</sequence>
<dbReference type="RefSeq" id="WP_231323929.1">
    <property type="nucleotide sequence ID" value="NZ_CP088156.1"/>
</dbReference>
<evidence type="ECO:0008006" key="3">
    <source>
        <dbReference type="Google" id="ProtNLM"/>
    </source>
</evidence>